<dbReference type="PANTHER" id="PTHR42939">
    <property type="entry name" value="ABC TRANSPORTER ATP-BINDING PROTEIN ALBC-RELATED"/>
    <property type="match status" value="1"/>
</dbReference>
<reference evidence="5 6" key="1">
    <citation type="submission" date="2015-09" db="EMBL/GenBank/DDBJ databases">
        <title>Genome sequencing project for genomic taxonomy and phylogenomics of Bacillus-like bacteria.</title>
        <authorList>
            <person name="Liu B."/>
            <person name="Wang J."/>
            <person name="Zhu Y."/>
            <person name="Liu G."/>
            <person name="Chen Q."/>
            <person name="Chen Z."/>
            <person name="Lan J."/>
            <person name="Che J."/>
            <person name="Ge C."/>
            <person name="Shi H."/>
            <person name="Pan Z."/>
            <person name="Liu X."/>
        </authorList>
    </citation>
    <scope>NUCLEOTIDE SEQUENCE [LARGE SCALE GENOMIC DNA]</scope>
    <source>
        <strain evidence="5 6">DSM 8552</strain>
    </source>
</reference>
<sequence>MTAKGLTIKQVTKTMAGKVIVEPFDLQIQPGEVVALCGGNGAGKSTILRMIVGILSPTSGTIELNGKTYANHRVDYLHQIGYMPDHFNFAAGLSARETIQFYAALRGKSAEVADTALRAVGLFDSRNKRVTQFSKGMQQRLLFAQAILAKPALVVLDEPTNGLDPYWMDAFVDLVRELKQAGQSVIFSTHQLQVADAVADRAIFLMNGQVVRDSAIQEYQTQYGVHGLYGAFSDLFAPTLQHAVSSAPNNRRREHDC</sequence>
<keyword evidence="1" id="KW-0813">Transport</keyword>
<dbReference type="EMBL" id="LJJB01000013">
    <property type="protein sequence ID" value="KQL44662.1"/>
    <property type="molecule type" value="Genomic_DNA"/>
</dbReference>
<dbReference type="SUPFAM" id="SSF52540">
    <property type="entry name" value="P-loop containing nucleoside triphosphate hydrolases"/>
    <property type="match status" value="1"/>
</dbReference>
<dbReference type="Proteomes" id="UP000051063">
    <property type="component" value="Unassembled WGS sequence"/>
</dbReference>
<keyword evidence="6" id="KW-1185">Reference proteome</keyword>
<dbReference type="RefSeq" id="WP_055747251.1">
    <property type="nucleotide sequence ID" value="NZ_LJJB01000013.1"/>
</dbReference>
<feature type="domain" description="ABC transporter" evidence="4">
    <location>
        <begin position="6"/>
        <end position="232"/>
    </location>
</feature>
<name>A0ABR5N2B8_BRECH</name>
<evidence type="ECO:0000256" key="2">
    <source>
        <dbReference type="ARBA" id="ARBA00022741"/>
    </source>
</evidence>
<keyword evidence="3 5" id="KW-0067">ATP-binding</keyword>
<gene>
    <name evidence="5" type="ORF">AN963_25160</name>
</gene>
<dbReference type="Gene3D" id="3.40.50.300">
    <property type="entry name" value="P-loop containing nucleotide triphosphate hydrolases"/>
    <property type="match status" value="1"/>
</dbReference>
<evidence type="ECO:0000256" key="3">
    <source>
        <dbReference type="ARBA" id="ARBA00022840"/>
    </source>
</evidence>
<protein>
    <submittedName>
        <fullName evidence="5">ABC transporter ATP-binding protein</fullName>
    </submittedName>
</protein>
<dbReference type="InterPro" id="IPR003593">
    <property type="entry name" value="AAA+_ATPase"/>
</dbReference>
<evidence type="ECO:0000313" key="6">
    <source>
        <dbReference type="Proteomes" id="UP000051063"/>
    </source>
</evidence>
<evidence type="ECO:0000313" key="5">
    <source>
        <dbReference type="EMBL" id="KQL44662.1"/>
    </source>
</evidence>
<proteinExistence type="predicted"/>
<dbReference type="CDD" id="cd03230">
    <property type="entry name" value="ABC_DR_subfamily_A"/>
    <property type="match status" value="1"/>
</dbReference>
<evidence type="ECO:0000259" key="4">
    <source>
        <dbReference type="PROSITE" id="PS50893"/>
    </source>
</evidence>
<dbReference type="InterPro" id="IPR003439">
    <property type="entry name" value="ABC_transporter-like_ATP-bd"/>
</dbReference>
<dbReference type="InterPro" id="IPR051782">
    <property type="entry name" value="ABC_Transporter_VariousFunc"/>
</dbReference>
<dbReference type="PROSITE" id="PS00211">
    <property type="entry name" value="ABC_TRANSPORTER_1"/>
    <property type="match status" value="1"/>
</dbReference>
<comment type="caution">
    <text evidence="5">The sequence shown here is derived from an EMBL/GenBank/DDBJ whole genome shotgun (WGS) entry which is preliminary data.</text>
</comment>
<accession>A0ABR5N2B8</accession>
<evidence type="ECO:0000256" key="1">
    <source>
        <dbReference type="ARBA" id="ARBA00022448"/>
    </source>
</evidence>
<dbReference type="Pfam" id="PF00005">
    <property type="entry name" value="ABC_tran"/>
    <property type="match status" value="1"/>
</dbReference>
<dbReference type="PROSITE" id="PS50893">
    <property type="entry name" value="ABC_TRANSPORTER_2"/>
    <property type="match status" value="1"/>
</dbReference>
<dbReference type="SMART" id="SM00382">
    <property type="entry name" value="AAA"/>
    <property type="match status" value="1"/>
</dbReference>
<keyword evidence="2" id="KW-0547">Nucleotide-binding</keyword>
<organism evidence="5 6">
    <name type="scientific">Brevibacillus choshinensis</name>
    <dbReference type="NCBI Taxonomy" id="54911"/>
    <lineage>
        <taxon>Bacteria</taxon>
        <taxon>Bacillati</taxon>
        <taxon>Bacillota</taxon>
        <taxon>Bacilli</taxon>
        <taxon>Bacillales</taxon>
        <taxon>Paenibacillaceae</taxon>
        <taxon>Brevibacillus</taxon>
    </lineage>
</organism>
<dbReference type="GO" id="GO:0005524">
    <property type="term" value="F:ATP binding"/>
    <property type="evidence" value="ECO:0007669"/>
    <property type="project" value="UniProtKB-KW"/>
</dbReference>
<dbReference type="PANTHER" id="PTHR42939:SF1">
    <property type="entry name" value="ABC TRANSPORTER ATP-BINDING PROTEIN ALBC-RELATED"/>
    <property type="match status" value="1"/>
</dbReference>
<dbReference type="InterPro" id="IPR017871">
    <property type="entry name" value="ABC_transporter-like_CS"/>
</dbReference>
<dbReference type="InterPro" id="IPR027417">
    <property type="entry name" value="P-loop_NTPase"/>
</dbReference>